<keyword evidence="3" id="KW-1185">Reference proteome</keyword>
<reference evidence="2 3" key="1">
    <citation type="submission" date="2019-12" db="EMBL/GenBank/DDBJ databases">
        <title>Sporaefaciens musculi gen. nov., sp. nov., a novel bacterium isolated from the caecum of an obese mouse.</title>
        <authorList>
            <person name="Rasmussen T.S."/>
            <person name="Streidl T."/>
            <person name="Hitch T.C.A."/>
            <person name="Wortmann E."/>
            <person name="Deptula P."/>
            <person name="Hansen M."/>
            <person name="Nielsen D.S."/>
            <person name="Clavel T."/>
            <person name="Vogensen F.K."/>
        </authorList>
    </citation>
    <scope>NUCLEOTIDE SEQUENCE [LARGE SCALE GENOMIC DNA]</scope>
    <source>
        <strain evidence="2 3">WCA-9-b2</strain>
    </source>
</reference>
<evidence type="ECO:0000256" key="1">
    <source>
        <dbReference type="SAM" id="Coils"/>
    </source>
</evidence>
<evidence type="ECO:0000313" key="3">
    <source>
        <dbReference type="Proteomes" id="UP000460412"/>
    </source>
</evidence>
<protein>
    <submittedName>
        <fullName evidence="2">Cell envelope biogenesis protein TolA</fullName>
    </submittedName>
</protein>
<gene>
    <name evidence="2" type="ORF">GN277_04070</name>
</gene>
<proteinExistence type="predicted"/>
<accession>A0A7X3ME38</accession>
<keyword evidence="1" id="KW-0175">Coiled coil</keyword>
<dbReference type="EMBL" id="WUQX01000001">
    <property type="protein sequence ID" value="MXP74582.1"/>
    <property type="molecule type" value="Genomic_DNA"/>
</dbReference>
<name>A0A7X3ME38_9FIRM</name>
<evidence type="ECO:0000313" key="2">
    <source>
        <dbReference type="EMBL" id="MXP74582.1"/>
    </source>
</evidence>
<feature type="coiled-coil region" evidence="1">
    <location>
        <begin position="3"/>
        <end position="77"/>
    </location>
</feature>
<organism evidence="2 3">
    <name type="scientific">Sporofaciens musculi</name>
    <dbReference type="NCBI Taxonomy" id="2681861"/>
    <lineage>
        <taxon>Bacteria</taxon>
        <taxon>Bacillati</taxon>
        <taxon>Bacillota</taxon>
        <taxon>Clostridia</taxon>
        <taxon>Lachnospirales</taxon>
        <taxon>Lachnospiraceae</taxon>
        <taxon>Sporofaciens</taxon>
    </lineage>
</organism>
<dbReference type="RefSeq" id="WP_159749911.1">
    <property type="nucleotide sequence ID" value="NZ_WUQX01000001.1"/>
</dbReference>
<comment type="caution">
    <text evidence="2">The sequence shown here is derived from an EMBL/GenBank/DDBJ whole genome shotgun (WGS) entry which is preliminary data.</text>
</comment>
<dbReference type="Proteomes" id="UP000460412">
    <property type="component" value="Unassembled WGS sequence"/>
</dbReference>
<dbReference type="AlphaFoldDB" id="A0A7X3ME38"/>
<sequence>MTKERIEKELSKVDAQLESLQAKKKDLEEQKRMAERTEKMDIIEKHKISSEKLQLLIKFSEDEILKLLEEKENAKEMAGNEEKVIS</sequence>